<evidence type="ECO:0000313" key="10">
    <source>
        <dbReference type="Proteomes" id="UP000007177"/>
    </source>
</evidence>
<keyword evidence="3 5" id="KW-1133">Transmembrane helix</keyword>
<name>H6LIP2_ACEWD</name>
<dbReference type="InterPro" id="IPR048752">
    <property type="entry name" value="CCC_C_2nd_subdom"/>
</dbReference>
<dbReference type="PANTHER" id="PTHR11827:SF72">
    <property type="entry name" value="GH08340P"/>
    <property type="match status" value="1"/>
</dbReference>
<feature type="transmembrane region" description="Helical" evidence="5">
    <location>
        <begin position="315"/>
        <end position="332"/>
    </location>
</feature>
<reference evidence="9 10" key="2">
    <citation type="journal article" date="2012" name="PLoS ONE">
        <title>An ancient pathway combining carbon dioxide fixation with the generation and utilization of a sodium ion gradient for ATP synthesis.</title>
        <authorList>
            <person name="Poehlein A."/>
            <person name="Schmidt S."/>
            <person name="Kaster A.K."/>
            <person name="Goenrich M."/>
            <person name="Vollmers J."/>
            <person name="Thurmer A."/>
            <person name="Bertsch J."/>
            <person name="Schuchmann K."/>
            <person name="Voigt B."/>
            <person name="Hecker M."/>
            <person name="Daniel R."/>
            <person name="Thauer R.K."/>
            <person name="Gottschalk G."/>
            <person name="Muller V."/>
        </authorList>
    </citation>
    <scope>NUCLEOTIDE SEQUENCE [LARGE SCALE GENOMIC DNA]</scope>
    <source>
        <strain evidence="10">ATCC 29683 / DSM 1030 / JCM 2381 / KCTC 1655 / WB1</strain>
    </source>
</reference>
<feature type="transmembrane region" description="Helical" evidence="5">
    <location>
        <begin position="338"/>
        <end position="359"/>
    </location>
</feature>
<feature type="domain" description="Amino acid permease/ SLC12A" evidence="6">
    <location>
        <begin position="18"/>
        <end position="413"/>
    </location>
</feature>
<dbReference type="Gene3D" id="1.20.1740.10">
    <property type="entry name" value="Amino acid/polyamine transporter I"/>
    <property type="match status" value="1"/>
</dbReference>
<feature type="domain" description="Prokaryotic cation-chloride cotransporter first C-terminal subdomain" evidence="8">
    <location>
        <begin position="456"/>
        <end position="582"/>
    </location>
</feature>
<feature type="transmembrane region" description="Helical" evidence="5">
    <location>
        <begin position="118"/>
        <end position="141"/>
    </location>
</feature>
<evidence type="ECO:0000259" key="6">
    <source>
        <dbReference type="Pfam" id="PF00324"/>
    </source>
</evidence>
<dbReference type="InterPro" id="IPR004842">
    <property type="entry name" value="SLC12A_fam"/>
</dbReference>
<organism evidence="9 10">
    <name type="scientific">Acetobacterium woodii (strain ATCC 29683 / DSM 1030 / JCM 2381 / KCTC 1655 / WB1)</name>
    <dbReference type="NCBI Taxonomy" id="931626"/>
    <lineage>
        <taxon>Bacteria</taxon>
        <taxon>Bacillati</taxon>
        <taxon>Bacillota</taxon>
        <taxon>Clostridia</taxon>
        <taxon>Eubacteriales</taxon>
        <taxon>Eubacteriaceae</taxon>
        <taxon>Acetobacterium</taxon>
    </lineage>
</organism>
<feature type="transmembrane region" description="Helical" evidence="5">
    <location>
        <begin position="396"/>
        <end position="412"/>
    </location>
</feature>
<evidence type="ECO:0000256" key="2">
    <source>
        <dbReference type="ARBA" id="ARBA00022692"/>
    </source>
</evidence>
<comment type="subcellular location">
    <subcellularLocation>
        <location evidence="1">Membrane</location>
        <topology evidence="1">Multi-pass membrane protein</topology>
    </subcellularLocation>
</comment>
<evidence type="ECO:0000256" key="4">
    <source>
        <dbReference type="ARBA" id="ARBA00023136"/>
    </source>
</evidence>
<gene>
    <name evidence="9" type="ordered locus">Awo_c18360</name>
</gene>
<protein>
    <submittedName>
        <fullName evidence="9">Putative transport protein</fullName>
    </submittedName>
</protein>
<evidence type="ECO:0000256" key="1">
    <source>
        <dbReference type="ARBA" id="ARBA00004141"/>
    </source>
</evidence>
<feature type="transmembrane region" description="Helical" evidence="5">
    <location>
        <begin position="223"/>
        <end position="244"/>
    </location>
</feature>
<dbReference type="InterPro" id="IPR004841">
    <property type="entry name" value="AA-permease/SLC12A_dom"/>
</dbReference>
<evidence type="ECO:0000256" key="3">
    <source>
        <dbReference type="ARBA" id="ARBA00022989"/>
    </source>
</evidence>
<feature type="transmembrane region" description="Helical" evidence="5">
    <location>
        <begin position="264"/>
        <end position="285"/>
    </location>
</feature>
<dbReference type="GO" id="GO:0015377">
    <property type="term" value="F:chloride:monoatomic cation symporter activity"/>
    <property type="evidence" value="ECO:0007669"/>
    <property type="project" value="InterPro"/>
</dbReference>
<dbReference type="KEGG" id="awo:Awo_c18360"/>
<dbReference type="RefSeq" id="WP_014356216.1">
    <property type="nucleotide sequence ID" value="NC_016894.1"/>
</dbReference>
<dbReference type="Pfam" id="PF00324">
    <property type="entry name" value="AA_permease"/>
    <property type="match status" value="1"/>
</dbReference>
<feature type="transmembrane region" description="Helical" evidence="5">
    <location>
        <begin position="148"/>
        <end position="169"/>
    </location>
</feature>
<keyword evidence="4 5" id="KW-0472">Membrane</keyword>
<reference evidence="10" key="1">
    <citation type="submission" date="2011-07" db="EMBL/GenBank/DDBJ databases">
        <title>Complete genome sequence of Acetobacterium woodii.</title>
        <authorList>
            <person name="Poehlein A."/>
            <person name="Schmidt S."/>
            <person name="Kaster A.-K."/>
            <person name="Goenrich M."/>
            <person name="Vollmers J."/>
            <person name="Thuermer A."/>
            <person name="Gottschalk G."/>
            <person name="Thauer R.K."/>
            <person name="Daniel R."/>
            <person name="Mueller V."/>
        </authorList>
    </citation>
    <scope>NUCLEOTIDE SEQUENCE [LARGE SCALE GENOMIC DNA]</scope>
    <source>
        <strain evidence="10">ATCC 29683 / DSM 1030 / JCM 2381 / KCTC 1655 / WB1</strain>
    </source>
</reference>
<sequence>MKKVKETKNKGLNTLEGVYVPTLLTILGVIMYLRLGWVVGNVGLWGALLIIVLAHVITVTTTLAMSSMLTNIKIGAGGAYAIISRSLGMEMGGAIGIPLYFSQAISVAFYIAGFSELWVTFFPSHSIILVGVIVWAVLTALSIISTRLAFRVQYFILAAVILSIISFLIGPSLNDGPMVLSGTMSEASFWATFAIFFPAVTGILTGATMSGDLANPGKSIIKGTFAAVVTGFVIYIFLAVWFARQAPQNLLLSDTMIIFKLARFDFLIIAGVMGAVLSSALSTLVSAPRTLAALAEDRVIPFGPFFSKKTKKGEPLHAILLSSLISLIVIVLGNLNSLAVLLTMFFLTTYLMINLVVLIEQGTGISSFRPTMAMSIFVPLVGTVGCFSVMLLINPLFTGVTIITIIVIYSLLKQKNLVSPFGDVRSSIFVTFTEWAAQRIMQTPYHPRLWKPAVAIPVESPEDFRRISRFVRNIIFPSGRLYYMTIFPETTMDETQKEAINDVLQPMIAERLFVQKVFVQSDHYGKMLIQALQCFENSFLPPNMVLLTISDDAEKRDRLKTLINDLRHTKISVMCLWLHPKFGLGSERKINIWLREKSRNNDLAVLSALKLVNNLHSEITLYRAVGHEHAKNKVEKELLGFIEEARLPGNTQIKVVTGNFYQLIQEESADLTILGMPGKYEDIIKLLDTSPGSLLFVASGGFENILA</sequence>
<dbReference type="HOGENOM" id="CLU_001883_3_1_9"/>
<dbReference type="GO" id="GO:0016020">
    <property type="term" value="C:membrane"/>
    <property type="evidence" value="ECO:0007669"/>
    <property type="project" value="UniProtKB-SubCell"/>
</dbReference>
<dbReference type="eggNOG" id="COG0531">
    <property type="taxonomic scope" value="Bacteria"/>
</dbReference>
<evidence type="ECO:0000256" key="5">
    <source>
        <dbReference type="SAM" id="Phobius"/>
    </source>
</evidence>
<dbReference type="PANTHER" id="PTHR11827">
    <property type="entry name" value="SOLUTE CARRIER FAMILY 12, CATION COTRANSPORTERS"/>
    <property type="match status" value="1"/>
</dbReference>
<accession>H6LIP2</accession>
<dbReference type="Pfam" id="PF21554">
    <property type="entry name" value="CCC_C_2nd_pro"/>
    <property type="match status" value="1"/>
</dbReference>
<evidence type="ECO:0000259" key="7">
    <source>
        <dbReference type="Pfam" id="PF21554"/>
    </source>
</evidence>
<feature type="transmembrane region" description="Helical" evidence="5">
    <location>
        <begin position="189"/>
        <end position="211"/>
    </location>
</feature>
<feature type="domain" description="Prokaryotic cation-chloride cotransporter second C-terminal subdomain" evidence="7">
    <location>
        <begin position="586"/>
        <end position="706"/>
    </location>
</feature>
<keyword evidence="2 5" id="KW-0812">Transmembrane</keyword>
<dbReference type="Pfam" id="PF21555">
    <property type="entry name" value="CCC_C_1st_pro"/>
    <property type="match status" value="1"/>
</dbReference>
<keyword evidence="10" id="KW-1185">Reference proteome</keyword>
<dbReference type="Proteomes" id="UP000007177">
    <property type="component" value="Chromosome"/>
</dbReference>
<evidence type="ECO:0000259" key="8">
    <source>
        <dbReference type="Pfam" id="PF21555"/>
    </source>
</evidence>
<dbReference type="EMBL" id="CP002987">
    <property type="protein sequence ID" value="AFA48616.1"/>
    <property type="molecule type" value="Genomic_DNA"/>
</dbReference>
<proteinExistence type="predicted"/>
<dbReference type="STRING" id="931626.Awo_c18360"/>
<evidence type="ECO:0000313" key="9">
    <source>
        <dbReference type="EMBL" id="AFA48616.1"/>
    </source>
</evidence>
<dbReference type="InterPro" id="IPR048753">
    <property type="entry name" value="CCC_C_1st_subdom"/>
</dbReference>
<dbReference type="AlphaFoldDB" id="H6LIP2"/>
<feature type="transmembrane region" description="Helical" evidence="5">
    <location>
        <begin position="91"/>
        <end position="112"/>
    </location>
</feature>
<feature type="transmembrane region" description="Helical" evidence="5">
    <location>
        <begin position="45"/>
        <end position="70"/>
    </location>
</feature>
<dbReference type="OrthoDB" id="3181223at2"/>
<feature type="transmembrane region" description="Helical" evidence="5">
    <location>
        <begin position="12"/>
        <end position="33"/>
    </location>
</feature>